<evidence type="ECO:0000256" key="2">
    <source>
        <dbReference type="SAM" id="SignalP"/>
    </source>
</evidence>
<keyword evidence="4" id="KW-1185">Reference proteome</keyword>
<feature type="signal peptide" evidence="2">
    <location>
        <begin position="1"/>
        <end position="27"/>
    </location>
</feature>
<dbReference type="AlphaFoldDB" id="A0A378YBV7"/>
<feature type="transmembrane region" description="Helical" evidence="1">
    <location>
        <begin position="66"/>
        <end position="95"/>
    </location>
</feature>
<gene>
    <name evidence="3" type="ORF">NCTC1934_01730</name>
</gene>
<keyword evidence="2" id="KW-0732">Signal</keyword>
<evidence type="ECO:0000256" key="1">
    <source>
        <dbReference type="SAM" id="Phobius"/>
    </source>
</evidence>
<keyword evidence="1" id="KW-1133">Transmembrane helix</keyword>
<keyword evidence="1" id="KW-0472">Membrane</keyword>
<evidence type="ECO:0000313" key="4">
    <source>
        <dbReference type="Proteomes" id="UP000255467"/>
    </source>
</evidence>
<dbReference type="Proteomes" id="UP000255467">
    <property type="component" value="Unassembled WGS sequence"/>
</dbReference>
<organism evidence="3 4">
    <name type="scientific">Nocardia otitidiscaviarum</name>
    <dbReference type="NCBI Taxonomy" id="1823"/>
    <lineage>
        <taxon>Bacteria</taxon>
        <taxon>Bacillati</taxon>
        <taxon>Actinomycetota</taxon>
        <taxon>Actinomycetes</taxon>
        <taxon>Mycobacteriales</taxon>
        <taxon>Nocardiaceae</taxon>
        <taxon>Nocardia</taxon>
    </lineage>
</organism>
<sequence>MKRTALTLLGMLVIGILVAGFSGRAAAAPVSAVAVETPAAIGVTIDGTGEPVAMCLMPGDSIGTRAAIGAIIGFFLGLPVFIIGSIPIALAGAAFGALSYVIARWSADQLPGPC</sequence>
<accession>A0A378YBV7</accession>
<feature type="chain" id="PRO_5016953958" evidence="2">
    <location>
        <begin position="28"/>
        <end position="114"/>
    </location>
</feature>
<proteinExistence type="predicted"/>
<protein>
    <submittedName>
        <fullName evidence="3">Uncharacterized protein</fullName>
    </submittedName>
</protein>
<keyword evidence="1" id="KW-0812">Transmembrane</keyword>
<evidence type="ECO:0000313" key="3">
    <source>
        <dbReference type="EMBL" id="SUA74735.1"/>
    </source>
</evidence>
<reference evidence="3 4" key="1">
    <citation type="submission" date="2018-06" db="EMBL/GenBank/DDBJ databases">
        <authorList>
            <consortium name="Pathogen Informatics"/>
            <person name="Doyle S."/>
        </authorList>
    </citation>
    <scope>NUCLEOTIDE SEQUENCE [LARGE SCALE GENOMIC DNA]</scope>
    <source>
        <strain evidence="3 4">NCTC1934</strain>
    </source>
</reference>
<dbReference type="EMBL" id="UGRY01000002">
    <property type="protein sequence ID" value="SUA74735.1"/>
    <property type="molecule type" value="Genomic_DNA"/>
</dbReference>
<name>A0A378YBV7_9NOCA</name>